<dbReference type="PANTHER" id="PTHR30250">
    <property type="entry name" value="PST FAMILY PREDICTED COLANIC ACID TRANSPORTER"/>
    <property type="match status" value="1"/>
</dbReference>
<feature type="transmembrane region" description="Helical" evidence="6">
    <location>
        <begin position="157"/>
        <end position="181"/>
    </location>
</feature>
<comment type="subcellular location">
    <subcellularLocation>
        <location evidence="1">Cell membrane</location>
        <topology evidence="1">Multi-pass membrane protein</topology>
    </subcellularLocation>
</comment>
<dbReference type="InterPro" id="IPR050833">
    <property type="entry name" value="Poly_Biosynth_Transport"/>
</dbReference>
<dbReference type="eggNOG" id="COG2244">
    <property type="taxonomic scope" value="Bacteria"/>
</dbReference>
<evidence type="ECO:0000313" key="7">
    <source>
        <dbReference type="EMBL" id="EAP77339.1"/>
    </source>
</evidence>
<feature type="transmembrane region" description="Helical" evidence="6">
    <location>
        <begin position="292"/>
        <end position="316"/>
    </location>
</feature>
<feature type="transmembrane region" description="Helical" evidence="6">
    <location>
        <begin position="256"/>
        <end position="280"/>
    </location>
</feature>
<evidence type="ECO:0000256" key="1">
    <source>
        <dbReference type="ARBA" id="ARBA00004651"/>
    </source>
</evidence>
<dbReference type="STRING" id="89187.ISM_03580"/>
<keyword evidence="2" id="KW-1003">Cell membrane</keyword>
<evidence type="ECO:0000256" key="6">
    <source>
        <dbReference type="SAM" id="Phobius"/>
    </source>
</evidence>
<protein>
    <submittedName>
        <fullName evidence="7">O-antigen translocase</fullName>
    </submittedName>
</protein>
<dbReference type="PANTHER" id="PTHR30250:SF28">
    <property type="entry name" value="POLYSACCHARIDE BIOSYNTHESIS PROTEIN"/>
    <property type="match status" value="1"/>
</dbReference>
<evidence type="ECO:0000256" key="5">
    <source>
        <dbReference type="ARBA" id="ARBA00023136"/>
    </source>
</evidence>
<feature type="transmembrane region" description="Helical" evidence="6">
    <location>
        <begin position="229"/>
        <end position="250"/>
    </location>
</feature>
<keyword evidence="4 6" id="KW-1133">Transmembrane helix</keyword>
<feature type="transmembrane region" description="Helical" evidence="6">
    <location>
        <begin position="455"/>
        <end position="476"/>
    </location>
</feature>
<evidence type="ECO:0000256" key="4">
    <source>
        <dbReference type="ARBA" id="ARBA00022989"/>
    </source>
</evidence>
<gene>
    <name evidence="7" type="ORF">ISM_03580</name>
</gene>
<feature type="transmembrane region" description="Helical" evidence="6">
    <location>
        <begin position="12"/>
        <end position="35"/>
    </location>
</feature>
<feature type="transmembrane region" description="Helical" evidence="6">
    <location>
        <begin position="336"/>
        <end position="360"/>
    </location>
</feature>
<feature type="transmembrane region" description="Helical" evidence="6">
    <location>
        <begin position="393"/>
        <end position="416"/>
    </location>
</feature>
<dbReference type="HOGENOM" id="CLU_037830_0_0_5"/>
<dbReference type="Pfam" id="PF13440">
    <property type="entry name" value="Polysacc_synt_3"/>
    <property type="match status" value="1"/>
</dbReference>
<feature type="transmembrane region" description="Helical" evidence="6">
    <location>
        <begin position="80"/>
        <end position="102"/>
    </location>
</feature>
<keyword evidence="3 6" id="KW-0812">Transmembrane</keyword>
<dbReference type="EMBL" id="AALY01000001">
    <property type="protein sequence ID" value="EAP77339.1"/>
    <property type="molecule type" value="Genomic_DNA"/>
</dbReference>
<dbReference type="Proteomes" id="UP000005954">
    <property type="component" value="Unassembled WGS sequence"/>
</dbReference>
<name>A3SJ08_ROSNI</name>
<keyword evidence="5 6" id="KW-0472">Membrane</keyword>
<feature type="transmembrane region" description="Helical" evidence="6">
    <location>
        <begin position="367"/>
        <end position="387"/>
    </location>
</feature>
<feature type="transmembrane region" description="Helical" evidence="6">
    <location>
        <begin position="187"/>
        <end position="208"/>
    </location>
</feature>
<evidence type="ECO:0000256" key="2">
    <source>
        <dbReference type="ARBA" id="ARBA00022475"/>
    </source>
</evidence>
<organism evidence="7 8">
    <name type="scientific">Roseovarius nubinhibens (strain ATCC BAA-591 / DSM 15170 / ISM)</name>
    <dbReference type="NCBI Taxonomy" id="89187"/>
    <lineage>
        <taxon>Bacteria</taxon>
        <taxon>Pseudomonadati</taxon>
        <taxon>Pseudomonadota</taxon>
        <taxon>Alphaproteobacteria</taxon>
        <taxon>Rhodobacterales</taxon>
        <taxon>Roseobacteraceae</taxon>
        <taxon>Roseovarius</taxon>
    </lineage>
</organism>
<keyword evidence="8" id="KW-1185">Reference proteome</keyword>
<feature type="transmembrane region" description="Helical" evidence="6">
    <location>
        <begin position="47"/>
        <end position="68"/>
    </location>
</feature>
<evidence type="ECO:0000313" key="8">
    <source>
        <dbReference type="Proteomes" id="UP000005954"/>
    </source>
</evidence>
<evidence type="ECO:0000256" key="3">
    <source>
        <dbReference type="ARBA" id="ARBA00022692"/>
    </source>
</evidence>
<dbReference type="GO" id="GO:0005886">
    <property type="term" value="C:plasma membrane"/>
    <property type="evidence" value="ECO:0007669"/>
    <property type="project" value="UniProtKB-SubCell"/>
</dbReference>
<feature type="transmembrane region" description="Helical" evidence="6">
    <location>
        <begin position="428"/>
        <end position="449"/>
    </location>
</feature>
<accession>A3SJ08</accession>
<reference evidence="7 8" key="1">
    <citation type="submission" date="2005-12" db="EMBL/GenBank/DDBJ databases">
        <authorList>
            <person name="Moran M.A."/>
            <person name="Ferriera S."/>
            <person name="Johnson J."/>
            <person name="Kravitz S."/>
            <person name="Halpern A."/>
            <person name="Remington K."/>
            <person name="Beeson K."/>
            <person name="Tran B."/>
            <person name="Rogers Y.-H."/>
            <person name="Friedman R."/>
            <person name="Venter J.C."/>
        </authorList>
    </citation>
    <scope>NUCLEOTIDE SEQUENCE [LARGE SCALE GENOMIC DNA]</scope>
    <source>
        <strain evidence="8">ATCC BAA-591 / DSM 15170 / ISM</strain>
    </source>
</reference>
<sequence>MGSLIKILPQNTFVRGVLTLASGTVGAQAILIASAPLLTRLYSPDEFGILSVFLSMLGLVGGIAALRFELAIPLPEDDRNAAALSVTGAVVVVLFSLALFALVTSYSESLANQFNAPILAPYLWLLPVTFFANGLFLLLNMLCVRHERFGDMAKAKVLQSAITVVVQVAGFSLGGAALIIGRVLGHVAAAIQLVRGIGLDYSVTVRTLKLYDLWRVAINYRTFPLISTWSALASSIGSSITPLMFAAFFGLEMAGYFAMTMMVMVVPMSIIGVAVQNAFYRKAVDAHRTGRLAELILAVQSRLVLATLPFFALSAFVLPDAFVLMFGEAWRVSGTFAVWILPWMLFQLTVTPCTGIFPIVGRLGLALLLDLSLAAAPVLAFSVALWLRGDALFAVQLLSAIASLVYLARISIAYCLAGGQALTGVAVVLRGLMIAAIGVLPAFVVPNVWSGKPVLALLFAISCGALLAAVAIRWAWKRLPEIDIGPYEQGAGSQPAGIAS</sequence>
<comment type="caution">
    <text evidence="7">The sequence shown here is derived from an EMBL/GenBank/DDBJ whole genome shotgun (WGS) entry which is preliminary data.</text>
</comment>
<proteinExistence type="predicted"/>
<dbReference type="AlphaFoldDB" id="A3SJ08"/>
<feature type="transmembrane region" description="Helical" evidence="6">
    <location>
        <begin position="122"/>
        <end position="145"/>
    </location>
</feature>